<dbReference type="Proteomes" id="UP001153678">
    <property type="component" value="Unassembled WGS sequence"/>
</dbReference>
<keyword evidence="3" id="KW-1185">Reference proteome</keyword>
<accession>A0A9W4SLL1</accession>
<dbReference type="InterPro" id="IPR032675">
    <property type="entry name" value="LRR_dom_sf"/>
</dbReference>
<dbReference type="InterPro" id="IPR010982">
    <property type="entry name" value="Lambda_DNA-bd_dom_sf"/>
</dbReference>
<organism evidence="2 3">
    <name type="scientific">Funneliformis geosporum</name>
    <dbReference type="NCBI Taxonomy" id="1117311"/>
    <lineage>
        <taxon>Eukaryota</taxon>
        <taxon>Fungi</taxon>
        <taxon>Fungi incertae sedis</taxon>
        <taxon>Mucoromycota</taxon>
        <taxon>Glomeromycotina</taxon>
        <taxon>Glomeromycetes</taxon>
        <taxon>Glomerales</taxon>
        <taxon>Glomeraceae</taxon>
        <taxon>Funneliformis</taxon>
    </lineage>
</organism>
<dbReference type="Gene3D" id="3.80.10.10">
    <property type="entry name" value="Ribonuclease Inhibitor"/>
    <property type="match status" value="1"/>
</dbReference>
<dbReference type="AlphaFoldDB" id="A0A9W4SLL1"/>
<dbReference type="Gene3D" id="1.10.260.40">
    <property type="entry name" value="lambda repressor-like DNA-binding domains"/>
    <property type="match status" value="1"/>
</dbReference>
<dbReference type="EMBL" id="CAMKVN010000992">
    <property type="protein sequence ID" value="CAI2172877.1"/>
    <property type="molecule type" value="Genomic_DNA"/>
</dbReference>
<sequence>MTTKNNNLKKNKTGWREIDVSELERMQQPGYRRINQGLTPNATPLAKSKYEICKNILRYKREHNLSEKEIGKLLGIKQVDKLEYLLFRHIDYFTLDELVDYASVLFTPFHLAIHEENNLSPSKPNGLIYLAYQSHSQPNLLTNSVQLTQLEQERNHYQTLYQNRVQKDLEHDQTQKIQQLTHHLQQLEHNLSQERETKTLYQQKATDLETSLMNLAKSKLTGKKESLKLQNYNIMVIQTNELEFKGKTLQEYLEWKYPAKEDKEGVKEIIIGNIDDVRIKFGELDLREFKNLEKIVVNGTSYDAEHKLNSLKIGDCANLKFLGVSFNNLTSVEFLKQLVNPEKLQGLFVNCNNIEPTDIEIFSPFVNLSSFRMGTTSRGLNFRNRFYGSLKSLKNCSNILSNIFCFDFTDIDSGLEYMPLRQHGSKRSSFIECFGDDGEAKTKCVVIQDQLRPFDYDLEA</sequence>
<dbReference type="PROSITE" id="PS51450">
    <property type="entry name" value="LRR"/>
    <property type="match status" value="1"/>
</dbReference>
<evidence type="ECO:0000256" key="1">
    <source>
        <dbReference type="SAM" id="Coils"/>
    </source>
</evidence>
<evidence type="ECO:0000313" key="2">
    <source>
        <dbReference type="EMBL" id="CAI2172877.1"/>
    </source>
</evidence>
<dbReference type="GO" id="GO:0003677">
    <property type="term" value="F:DNA binding"/>
    <property type="evidence" value="ECO:0007669"/>
    <property type="project" value="InterPro"/>
</dbReference>
<protein>
    <submittedName>
        <fullName evidence="2">12060_t:CDS:1</fullName>
    </submittedName>
</protein>
<comment type="caution">
    <text evidence="2">The sequence shown here is derived from an EMBL/GenBank/DDBJ whole genome shotgun (WGS) entry which is preliminary data.</text>
</comment>
<dbReference type="SUPFAM" id="SSF52058">
    <property type="entry name" value="L domain-like"/>
    <property type="match status" value="1"/>
</dbReference>
<keyword evidence="1" id="KW-0175">Coiled coil</keyword>
<dbReference type="OrthoDB" id="2428774at2759"/>
<dbReference type="InterPro" id="IPR001611">
    <property type="entry name" value="Leu-rich_rpt"/>
</dbReference>
<feature type="coiled-coil region" evidence="1">
    <location>
        <begin position="170"/>
        <end position="204"/>
    </location>
</feature>
<reference evidence="2" key="1">
    <citation type="submission" date="2022-08" db="EMBL/GenBank/DDBJ databases">
        <authorList>
            <person name="Kallberg Y."/>
            <person name="Tangrot J."/>
            <person name="Rosling A."/>
        </authorList>
    </citation>
    <scope>NUCLEOTIDE SEQUENCE</scope>
    <source>
        <strain evidence="2">Wild A</strain>
    </source>
</reference>
<evidence type="ECO:0000313" key="3">
    <source>
        <dbReference type="Proteomes" id="UP001153678"/>
    </source>
</evidence>
<proteinExistence type="predicted"/>
<gene>
    <name evidence="2" type="ORF">FWILDA_LOCUS5801</name>
</gene>
<name>A0A9W4SLL1_9GLOM</name>